<feature type="signal peptide" evidence="3">
    <location>
        <begin position="1"/>
        <end position="21"/>
    </location>
</feature>
<gene>
    <name evidence="4" type="ORF">JTE90_016302</name>
</gene>
<dbReference type="AlphaFoldDB" id="A0AAV6U728"/>
<dbReference type="PANTHER" id="PTHR10858:SF23">
    <property type="entry name" value="DEOXYRIBONUCLEASE II"/>
    <property type="match status" value="1"/>
</dbReference>
<dbReference type="EMBL" id="JAFNEN010000594">
    <property type="protein sequence ID" value="KAG8179969.1"/>
    <property type="molecule type" value="Genomic_DNA"/>
</dbReference>
<evidence type="ECO:0000256" key="3">
    <source>
        <dbReference type="SAM" id="SignalP"/>
    </source>
</evidence>
<sequence>MFSVKLLTICLFTVGFVEVYCRGISCKDENNKDVDWYVVYKLPKIDTEPKGSLLYEGKGYAYLTSSRPTQWTLSERSVESPKSMFGRTWSEYEKKTKSGDSAYLFYNDDPPETVKGTAVGHLKGSLAFDVTSGFWLIHSVPRFGDKDKYEYPRTALINGQSALCVTFGTSYLDDICNHLIFCNPFIYYKNISSSILALLGSSAKSLFSEKPAFIRKPPFLYKSVLESCGGETFYSYAKDNQMQVDIYSDILASNLSSSLIAETWRRGVGTFLHPSCNTSYTVTDVKSVSVPVANREQDISFKSTEDHSKWAISLDYRKSPWVCVGDINRMKSQARRGGGALCFKSKPVWSAYRSTVVDTSVCQN</sequence>
<name>A0AAV6U728_9ARAC</name>
<keyword evidence="3" id="KW-0732">Signal</keyword>
<keyword evidence="2" id="KW-0378">Hydrolase</keyword>
<evidence type="ECO:0000313" key="4">
    <source>
        <dbReference type="EMBL" id="KAG8179969.1"/>
    </source>
</evidence>
<feature type="chain" id="PRO_5043327883" evidence="3">
    <location>
        <begin position="22"/>
        <end position="364"/>
    </location>
</feature>
<evidence type="ECO:0000256" key="2">
    <source>
        <dbReference type="ARBA" id="ARBA00022801"/>
    </source>
</evidence>
<keyword evidence="5" id="KW-1185">Reference proteome</keyword>
<evidence type="ECO:0000313" key="5">
    <source>
        <dbReference type="Proteomes" id="UP000827092"/>
    </source>
</evidence>
<dbReference type="CDD" id="cd09121">
    <property type="entry name" value="PLDc_DNaseII_2"/>
    <property type="match status" value="1"/>
</dbReference>
<comment type="similarity">
    <text evidence="1">Belongs to the DNase II family.</text>
</comment>
<dbReference type="Pfam" id="PF03265">
    <property type="entry name" value="DNase_II"/>
    <property type="match status" value="1"/>
</dbReference>
<comment type="caution">
    <text evidence="4">The sequence shown here is derived from an EMBL/GenBank/DDBJ whole genome shotgun (WGS) entry which is preliminary data.</text>
</comment>
<protein>
    <submittedName>
        <fullName evidence="4">Uncharacterized protein</fullName>
    </submittedName>
</protein>
<proteinExistence type="inferred from homology"/>
<reference evidence="4 5" key="1">
    <citation type="journal article" date="2022" name="Nat. Ecol. Evol.">
        <title>A masculinizing supergene underlies an exaggerated male reproductive morph in a spider.</title>
        <authorList>
            <person name="Hendrickx F."/>
            <person name="De Corte Z."/>
            <person name="Sonet G."/>
            <person name="Van Belleghem S.M."/>
            <person name="Kostlbacher S."/>
            <person name="Vangestel C."/>
        </authorList>
    </citation>
    <scope>NUCLEOTIDE SEQUENCE [LARGE SCALE GENOMIC DNA]</scope>
    <source>
        <strain evidence="4">W744_W776</strain>
    </source>
</reference>
<dbReference type="GO" id="GO:0004531">
    <property type="term" value="F:deoxyribonuclease II activity"/>
    <property type="evidence" value="ECO:0007669"/>
    <property type="project" value="InterPro"/>
</dbReference>
<dbReference type="Proteomes" id="UP000827092">
    <property type="component" value="Unassembled WGS sequence"/>
</dbReference>
<dbReference type="PANTHER" id="PTHR10858">
    <property type="entry name" value="DEOXYRIBONUCLEASE II"/>
    <property type="match status" value="1"/>
</dbReference>
<evidence type="ECO:0000256" key="1">
    <source>
        <dbReference type="ARBA" id="ARBA00007527"/>
    </source>
</evidence>
<organism evidence="4 5">
    <name type="scientific">Oedothorax gibbosus</name>
    <dbReference type="NCBI Taxonomy" id="931172"/>
    <lineage>
        <taxon>Eukaryota</taxon>
        <taxon>Metazoa</taxon>
        <taxon>Ecdysozoa</taxon>
        <taxon>Arthropoda</taxon>
        <taxon>Chelicerata</taxon>
        <taxon>Arachnida</taxon>
        <taxon>Araneae</taxon>
        <taxon>Araneomorphae</taxon>
        <taxon>Entelegynae</taxon>
        <taxon>Araneoidea</taxon>
        <taxon>Linyphiidae</taxon>
        <taxon>Erigoninae</taxon>
        <taxon>Oedothorax</taxon>
    </lineage>
</organism>
<dbReference type="GO" id="GO:0006309">
    <property type="term" value="P:apoptotic DNA fragmentation"/>
    <property type="evidence" value="ECO:0007669"/>
    <property type="project" value="TreeGrafter"/>
</dbReference>
<dbReference type="CDD" id="cd09120">
    <property type="entry name" value="PLDc_DNaseII_1"/>
    <property type="match status" value="1"/>
</dbReference>
<dbReference type="InterPro" id="IPR004947">
    <property type="entry name" value="DNase_II"/>
</dbReference>
<accession>A0AAV6U728</accession>